<accession>A0ABW4EI44</accession>
<evidence type="ECO:0000313" key="1">
    <source>
        <dbReference type="EMBL" id="MFD1509859.1"/>
    </source>
</evidence>
<proteinExistence type="predicted"/>
<dbReference type="CDD" id="cd21471">
    <property type="entry name" value="CrtC-like"/>
    <property type="match status" value="1"/>
</dbReference>
<dbReference type="EC" id="4.2.1.131" evidence="1"/>
<dbReference type="RefSeq" id="WP_379915449.1">
    <property type="nucleotide sequence ID" value="NZ_JBHUDD010000056.1"/>
</dbReference>
<keyword evidence="1" id="KW-0456">Lyase</keyword>
<dbReference type="Proteomes" id="UP001597186">
    <property type="component" value="Unassembled WGS sequence"/>
</dbReference>
<keyword evidence="2" id="KW-1185">Reference proteome</keyword>
<gene>
    <name evidence="1" type="primary">crtC</name>
    <name evidence="1" type="ORF">ACFTOW_10630</name>
</gene>
<sequence>MDAISACGTRALSVIGFIGSVFSPWYAWSGRRDPANHCCINVATYGPGGRFTMTDRGRAALRTDDGALSVGPSEMRWVDGKLVITVNEWGALPMVTPVRGTITLTPQAITRVELPLTPDGAHVWRPFAPVATVDVALEATGWQWQGHGYFDANFGTRALEQNFDFWTWGRFPVTDGATCFYDATRVDGTRLAQAVHFDHAGQAIEITPPPLQRVNPSLWRVHRETRGDAGCAPRQVMNMLDAPFYSRSMVRTVLDGEATIGVHEALDLRRFRAPLLKPMLAVRVPRRAGWQFQD</sequence>
<reference evidence="2" key="1">
    <citation type="journal article" date="2019" name="Int. J. Syst. Evol. Microbiol.">
        <title>The Global Catalogue of Microorganisms (GCM) 10K type strain sequencing project: providing services to taxonomists for standard genome sequencing and annotation.</title>
        <authorList>
            <consortium name="The Broad Institute Genomics Platform"/>
            <consortium name="The Broad Institute Genome Sequencing Center for Infectious Disease"/>
            <person name="Wu L."/>
            <person name="Ma J."/>
        </authorList>
    </citation>
    <scope>NUCLEOTIDE SEQUENCE [LARGE SCALE GENOMIC DNA]</scope>
    <source>
        <strain evidence="2">CGMCC 1.12477</strain>
    </source>
</reference>
<protein>
    <submittedName>
        <fullName evidence="1">Carotenoid 1,2-hydratase</fullName>
        <ecNumber evidence="1">4.2.1.131</ecNumber>
    </submittedName>
</protein>
<dbReference type="SUPFAM" id="SSF159245">
    <property type="entry name" value="AttH-like"/>
    <property type="match status" value="1"/>
</dbReference>
<name>A0ABW4EI44_9RHOB</name>
<dbReference type="EMBL" id="JBHUDD010000056">
    <property type="protein sequence ID" value="MFD1509859.1"/>
    <property type="molecule type" value="Genomic_DNA"/>
</dbReference>
<organism evidence="1 2">
    <name type="scientific">Lacimonas salitolerans</name>
    <dbReference type="NCBI Taxonomy" id="1323750"/>
    <lineage>
        <taxon>Bacteria</taxon>
        <taxon>Pseudomonadati</taxon>
        <taxon>Pseudomonadota</taxon>
        <taxon>Alphaproteobacteria</taxon>
        <taxon>Rhodobacterales</taxon>
        <taxon>Paracoccaceae</taxon>
        <taxon>Lacimonas</taxon>
    </lineage>
</organism>
<dbReference type="NCBIfam" id="NF045922">
    <property type="entry name" value="CarotHydtaseCrtCRhod"/>
    <property type="match status" value="1"/>
</dbReference>
<dbReference type="GO" id="GO:0016829">
    <property type="term" value="F:lyase activity"/>
    <property type="evidence" value="ECO:0007669"/>
    <property type="project" value="UniProtKB-KW"/>
</dbReference>
<comment type="caution">
    <text evidence="1">The sequence shown here is derived from an EMBL/GenBank/DDBJ whole genome shotgun (WGS) entry which is preliminary data.</text>
</comment>
<evidence type="ECO:0000313" key="2">
    <source>
        <dbReference type="Proteomes" id="UP001597186"/>
    </source>
</evidence>